<organism evidence="2 3">
    <name type="scientific">Candidatus Segetimicrobium genomatis</name>
    <dbReference type="NCBI Taxonomy" id="2569760"/>
    <lineage>
        <taxon>Bacteria</taxon>
        <taxon>Bacillati</taxon>
        <taxon>Candidatus Sysuimicrobiota</taxon>
        <taxon>Candidatus Sysuimicrobiia</taxon>
        <taxon>Candidatus Sysuimicrobiales</taxon>
        <taxon>Candidatus Segetimicrobiaceae</taxon>
        <taxon>Candidatus Segetimicrobium</taxon>
    </lineage>
</organism>
<comment type="caution">
    <text evidence="2">The sequence shown here is derived from an EMBL/GenBank/DDBJ whole genome shotgun (WGS) entry which is preliminary data.</text>
</comment>
<protein>
    <submittedName>
        <fullName evidence="2">Uncharacterized protein</fullName>
    </submittedName>
</protein>
<evidence type="ECO:0000256" key="1">
    <source>
        <dbReference type="SAM" id="MobiDB-lite"/>
    </source>
</evidence>
<reference evidence="2 3" key="1">
    <citation type="journal article" date="2019" name="Nat. Microbiol.">
        <title>Mediterranean grassland soil C-N compound turnover is dependent on rainfall and depth, and is mediated by genomically divergent microorganisms.</title>
        <authorList>
            <person name="Diamond S."/>
            <person name="Andeer P.F."/>
            <person name="Li Z."/>
            <person name="Crits-Christoph A."/>
            <person name="Burstein D."/>
            <person name="Anantharaman K."/>
            <person name="Lane K.R."/>
            <person name="Thomas B.C."/>
            <person name="Pan C."/>
            <person name="Northen T.R."/>
            <person name="Banfield J.F."/>
        </authorList>
    </citation>
    <scope>NUCLEOTIDE SEQUENCE [LARGE SCALE GENOMIC DNA]</scope>
    <source>
        <strain evidence="2">NP_7</strain>
    </source>
</reference>
<dbReference type="AlphaFoldDB" id="A0A537JK66"/>
<feature type="region of interest" description="Disordered" evidence="1">
    <location>
        <begin position="65"/>
        <end position="84"/>
    </location>
</feature>
<gene>
    <name evidence="2" type="ORF">E6H04_02050</name>
</gene>
<name>A0A537JK66_9BACT</name>
<feature type="compositionally biased region" description="Basic and acidic residues" evidence="1">
    <location>
        <begin position="1"/>
        <end position="16"/>
    </location>
</feature>
<feature type="compositionally biased region" description="Basic and acidic residues" evidence="1">
    <location>
        <begin position="68"/>
        <end position="84"/>
    </location>
</feature>
<accession>A0A537JK66</accession>
<sequence length="84" mass="9719">MMERFRSLRTDRREGAKGLPSSLPEMTGGELVREINWRIGTLPPEDAEAVAGFVQRLCRWRARRSLKRRDGGEPEAPRARRTDR</sequence>
<dbReference type="Proteomes" id="UP000320048">
    <property type="component" value="Unassembled WGS sequence"/>
</dbReference>
<feature type="region of interest" description="Disordered" evidence="1">
    <location>
        <begin position="1"/>
        <end position="27"/>
    </location>
</feature>
<evidence type="ECO:0000313" key="2">
    <source>
        <dbReference type="EMBL" id="TMI83945.1"/>
    </source>
</evidence>
<dbReference type="EMBL" id="VBAO01000054">
    <property type="protein sequence ID" value="TMI83945.1"/>
    <property type="molecule type" value="Genomic_DNA"/>
</dbReference>
<proteinExistence type="predicted"/>
<evidence type="ECO:0000313" key="3">
    <source>
        <dbReference type="Proteomes" id="UP000320048"/>
    </source>
</evidence>